<evidence type="ECO:0000313" key="15">
    <source>
        <dbReference type="Proteomes" id="UP001324115"/>
    </source>
</evidence>
<dbReference type="EMBL" id="JAXUIC010000007">
    <property type="protein sequence ID" value="KAK4582393.1"/>
    <property type="molecule type" value="Genomic_DNA"/>
</dbReference>
<dbReference type="AlphaFoldDB" id="A0AAN7EYN3"/>
<evidence type="ECO:0000313" key="14">
    <source>
        <dbReference type="EMBL" id="KAK4582393.1"/>
    </source>
</evidence>
<evidence type="ECO:0000256" key="7">
    <source>
        <dbReference type="ARBA" id="ARBA00022737"/>
    </source>
</evidence>
<dbReference type="Pfam" id="PF13855">
    <property type="entry name" value="LRR_8"/>
    <property type="match status" value="2"/>
</dbReference>
<dbReference type="Pfam" id="PF00560">
    <property type="entry name" value="LRR_1"/>
    <property type="match status" value="9"/>
</dbReference>
<keyword evidence="11" id="KW-0325">Glycoprotein</keyword>
<evidence type="ECO:0000259" key="13">
    <source>
        <dbReference type="Pfam" id="PF08263"/>
    </source>
</evidence>
<name>A0AAN7EYN3_QUERU</name>
<dbReference type="SMART" id="SM00369">
    <property type="entry name" value="LRR_TYP"/>
    <property type="match status" value="7"/>
</dbReference>
<feature type="transmembrane region" description="Helical" evidence="12">
    <location>
        <begin position="12"/>
        <end position="28"/>
    </location>
</feature>
<keyword evidence="8 12" id="KW-1133">Transmembrane helix</keyword>
<dbReference type="SMART" id="SM00365">
    <property type="entry name" value="LRR_SD22"/>
    <property type="match status" value="4"/>
</dbReference>
<dbReference type="InterPro" id="IPR046956">
    <property type="entry name" value="RLP23-like"/>
</dbReference>
<dbReference type="FunFam" id="3.80.10.10:FF:000213">
    <property type="entry name" value="Tyrosine-sulfated glycopeptide receptor 1"/>
    <property type="match status" value="1"/>
</dbReference>
<keyword evidence="9 12" id="KW-0472">Membrane</keyword>
<evidence type="ECO:0000256" key="12">
    <source>
        <dbReference type="SAM" id="Phobius"/>
    </source>
</evidence>
<feature type="transmembrane region" description="Helical" evidence="12">
    <location>
        <begin position="35"/>
        <end position="56"/>
    </location>
</feature>
<gene>
    <name evidence="14" type="ORF">RGQ29_025534</name>
</gene>
<evidence type="ECO:0000256" key="6">
    <source>
        <dbReference type="ARBA" id="ARBA00022729"/>
    </source>
</evidence>
<keyword evidence="6" id="KW-0732">Signal</keyword>
<keyword evidence="4" id="KW-0433">Leucine-rich repeat</keyword>
<organism evidence="14 15">
    <name type="scientific">Quercus rubra</name>
    <name type="common">Northern red oak</name>
    <name type="synonym">Quercus borealis</name>
    <dbReference type="NCBI Taxonomy" id="3512"/>
    <lineage>
        <taxon>Eukaryota</taxon>
        <taxon>Viridiplantae</taxon>
        <taxon>Streptophyta</taxon>
        <taxon>Embryophyta</taxon>
        <taxon>Tracheophyta</taxon>
        <taxon>Spermatophyta</taxon>
        <taxon>Magnoliopsida</taxon>
        <taxon>eudicotyledons</taxon>
        <taxon>Gunneridae</taxon>
        <taxon>Pentapetalae</taxon>
        <taxon>rosids</taxon>
        <taxon>fabids</taxon>
        <taxon>Fagales</taxon>
        <taxon>Fagaceae</taxon>
        <taxon>Quercus</taxon>
    </lineage>
</organism>
<keyword evidence="10" id="KW-0675">Receptor</keyword>
<evidence type="ECO:0000256" key="2">
    <source>
        <dbReference type="ARBA" id="ARBA00009592"/>
    </source>
</evidence>
<evidence type="ECO:0000256" key="8">
    <source>
        <dbReference type="ARBA" id="ARBA00022989"/>
    </source>
</evidence>
<dbReference type="InterPro" id="IPR032675">
    <property type="entry name" value="LRR_dom_sf"/>
</dbReference>
<keyword evidence="5 12" id="KW-0812">Transmembrane</keyword>
<feature type="transmembrane region" description="Helical" evidence="12">
    <location>
        <begin position="1009"/>
        <end position="1030"/>
    </location>
</feature>
<dbReference type="SUPFAM" id="SSF52047">
    <property type="entry name" value="RNI-like"/>
    <property type="match status" value="1"/>
</dbReference>
<dbReference type="PANTHER" id="PTHR48061">
    <property type="entry name" value="LEUCINE-RICH REPEAT RECEPTOR PROTEIN KINASE EMS1-LIKE-RELATED"/>
    <property type="match status" value="1"/>
</dbReference>
<feature type="domain" description="Leucine-rich repeat-containing N-terminal plant-type" evidence="13">
    <location>
        <begin position="62"/>
        <end position="103"/>
    </location>
</feature>
<evidence type="ECO:0000256" key="3">
    <source>
        <dbReference type="ARBA" id="ARBA00022475"/>
    </source>
</evidence>
<dbReference type="PANTHER" id="PTHR48061:SF2">
    <property type="entry name" value="RECEPTOR LIKE PROTEIN 30-LIKE"/>
    <property type="match status" value="1"/>
</dbReference>
<protein>
    <recommendedName>
        <fullName evidence="13">Leucine-rich repeat-containing N-terminal plant-type domain-containing protein</fullName>
    </recommendedName>
</protein>
<sequence length="1071" mass="119115">MFIGLYPPEPTITFFTLQFLIVRVYLIQPTMKIPFFSWLYLITICSLFANFGIFVVSDQCLHDQRDLLIGLKNSLKFSSTLSTKLVHWNKSQNCCLWKGVTCSEEGRVIGLNLFNESISGSLHNSSSLFSLQYLENLNLAYNKLSSPLIPSQFGNLTNLIYLNLSNAGFAGQIPIEISNLSRLVTLDLSIDIFLSDSMLKIEKPNLATLVQNFGKLEELYLDAVNISAPGNEWCQALSSSTPNLRALSMSDCYLSGPFDPSFSELQSLSIIRLDGNPLNAPVPEFFANFINLTSLNLVDCGLNGTYPESVFQILTLQTLDLSKNELLQGALPDAIGNLTMLSRLDLSNCNFSGSIPNSMANLVQLVYLDMSINSFTGPIPSFSMAKNLTQIDLSHNKLTGQITSTHWNDLPNLVNLHLSSNSLGGSIPVSLFSLPLLQKLELSDNHFSGQLNYFYVSSYLLDTLDLSSNNLEGPIPMSVFELRGLEILSLSSNNFSGSLQLNNIQQLRNLSNLDLSHNSFSIEYNETNSSLSSFPQIAILRLASRNLQTFPEFLRNQSKLMTLDLSINQIPGEIPNWIWNLTNLLYLNLSYNLLEGPLHKLPSTLTILDLHSNQLQGQLPTLPPSAVYLDLSRNNFSSFIPAGVVSSLSDAFLLSLSKNKLSGSIPVSICRAKLLGVLDLSDNLLSGIIPQCFYEMSDTLMVMDVRRNRLSGNISDSFSVNCYLQTLNLNGNLLEGVVPKSLGNCKYLEVLDLGNNKIKDAFPCNLNKISSLRILILRSNKFYGSIDCGGPNDTWPMLQIIDLASNNFTGWLPGESLSSWKAMTDDAQSQFEYLQVGILEFSDIYYQDVITVTGKGLDMELVKILTLFTSIDLSCNNLDGPIPEELGALKSLLFLNLSHNALTGHIPPILGNLTQLESLDLSSNKLTGEIPMQFADGLTFLAVLNLSFNQLVGPIPFFKQFATFLDTSYEGNKGLCGNPLNKNCALEPRLPPSTFQETHSNSGEIHLNFPSVELGFIFGFGIVIGPLMFWKRWSRWYFKHVDDILIRIFPQLNLGIKYRRRRASINQVRRH</sequence>
<comment type="caution">
    <text evidence="14">The sequence shown here is derived from an EMBL/GenBank/DDBJ whole genome shotgun (WGS) entry which is preliminary data.</text>
</comment>
<dbReference type="Pfam" id="PF08263">
    <property type="entry name" value="LRRNT_2"/>
    <property type="match status" value="1"/>
</dbReference>
<dbReference type="InterPro" id="IPR013210">
    <property type="entry name" value="LRR_N_plant-typ"/>
</dbReference>
<evidence type="ECO:0000256" key="11">
    <source>
        <dbReference type="ARBA" id="ARBA00023180"/>
    </source>
</evidence>
<evidence type="ECO:0000256" key="10">
    <source>
        <dbReference type="ARBA" id="ARBA00023170"/>
    </source>
</evidence>
<dbReference type="InterPro" id="IPR001611">
    <property type="entry name" value="Leu-rich_rpt"/>
</dbReference>
<comment type="subcellular location">
    <subcellularLocation>
        <location evidence="1">Cell membrane</location>
        <topology evidence="1">Single-pass type I membrane protein</topology>
    </subcellularLocation>
</comment>
<evidence type="ECO:0000256" key="1">
    <source>
        <dbReference type="ARBA" id="ARBA00004251"/>
    </source>
</evidence>
<evidence type="ECO:0000256" key="4">
    <source>
        <dbReference type="ARBA" id="ARBA00022614"/>
    </source>
</evidence>
<dbReference type="FunFam" id="3.80.10.10:FF:000041">
    <property type="entry name" value="LRR receptor-like serine/threonine-protein kinase ERECTA"/>
    <property type="match status" value="2"/>
</dbReference>
<reference evidence="14 15" key="1">
    <citation type="journal article" date="2023" name="G3 (Bethesda)">
        <title>A haplotype-resolved chromosome-scale genome for Quercus rubra L. provides insights into the genetics of adaptive traits for red oak species.</title>
        <authorList>
            <person name="Kapoor B."/>
            <person name="Jenkins J."/>
            <person name="Schmutz J."/>
            <person name="Zhebentyayeva T."/>
            <person name="Kuelheim C."/>
            <person name="Coggeshall M."/>
            <person name="Heim C."/>
            <person name="Lasky J.R."/>
            <person name="Leites L."/>
            <person name="Islam-Faridi N."/>
            <person name="Romero-Severson J."/>
            <person name="DeLeo V.L."/>
            <person name="Lucas S.M."/>
            <person name="Lazic D."/>
            <person name="Gailing O."/>
            <person name="Carlson J."/>
            <person name="Staton M."/>
        </authorList>
    </citation>
    <scope>NUCLEOTIDE SEQUENCE [LARGE SCALE GENOMIC DNA]</scope>
    <source>
        <strain evidence="14">Pseudo-F2</strain>
    </source>
</reference>
<dbReference type="Proteomes" id="UP001324115">
    <property type="component" value="Unassembled WGS sequence"/>
</dbReference>
<keyword evidence="3" id="KW-1003">Cell membrane</keyword>
<dbReference type="GO" id="GO:0005886">
    <property type="term" value="C:plasma membrane"/>
    <property type="evidence" value="ECO:0007669"/>
    <property type="project" value="UniProtKB-SubCell"/>
</dbReference>
<comment type="similarity">
    <text evidence="2">Belongs to the RLP family.</text>
</comment>
<accession>A0AAN7EYN3</accession>
<dbReference type="Gene3D" id="3.80.10.10">
    <property type="entry name" value="Ribonuclease Inhibitor"/>
    <property type="match status" value="6"/>
</dbReference>
<proteinExistence type="inferred from homology"/>
<dbReference type="SUPFAM" id="SSF52058">
    <property type="entry name" value="L domain-like"/>
    <property type="match status" value="2"/>
</dbReference>
<keyword evidence="15" id="KW-1185">Reference proteome</keyword>
<keyword evidence="7" id="KW-0677">Repeat</keyword>
<dbReference type="InterPro" id="IPR003591">
    <property type="entry name" value="Leu-rich_rpt_typical-subtyp"/>
</dbReference>
<evidence type="ECO:0000256" key="9">
    <source>
        <dbReference type="ARBA" id="ARBA00023136"/>
    </source>
</evidence>
<evidence type="ECO:0000256" key="5">
    <source>
        <dbReference type="ARBA" id="ARBA00022692"/>
    </source>
</evidence>
<dbReference type="PRINTS" id="PR00019">
    <property type="entry name" value="LEURICHRPT"/>
</dbReference>